<dbReference type="AlphaFoldDB" id="A0A3E0TRT6"/>
<dbReference type="RefSeq" id="WP_116008163.1">
    <property type="nucleotide sequence ID" value="NZ_QUOU01000001.1"/>
</dbReference>
<name>A0A3E0TRT6_9GAMM</name>
<dbReference type="EMBL" id="QUOU01000001">
    <property type="protein sequence ID" value="REL27070.1"/>
    <property type="molecule type" value="Genomic_DNA"/>
</dbReference>
<accession>A0A3E0TRT6</accession>
<sequence length="227" mass="26071">MATVQIIRKVMSSGWTIEEHLDQEKGCHNKYYYGDKPAPAIQMSDKISQQYAAYTLIDKDLRSTIAWLEEIERLAPQELDRVKAPEKMDLIKGLFVASLTFYGKCFTKCDGRKVKLEATHIPEQHQKTHEKVMALRHNFAAHSGNEKFEDVTVSLVLHPEKSSNMKPQLYTELSQPDYICSSHLPFKALARDLQKAVREKRDKVGETALEKVVRPKGKDYWYSVAKS</sequence>
<gene>
    <name evidence="1" type="ORF">DXX93_11175</name>
</gene>
<evidence type="ECO:0000313" key="2">
    <source>
        <dbReference type="Proteomes" id="UP000256478"/>
    </source>
</evidence>
<reference evidence="1 2" key="1">
    <citation type="submission" date="2018-08" db="EMBL/GenBank/DDBJ databases">
        <title>Thalassotalea euphylliae genome.</title>
        <authorList>
            <person name="Summers S."/>
            <person name="Rice S.A."/>
            <person name="Freckelton M.L."/>
            <person name="Nedved B.T."/>
            <person name="Hadfield M.G."/>
        </authorList>
    </citation>
    <scope>NUCLEOTIDE SEQUENCE [LARGE SCALE GENOMIC DNA]</scope>
    <source>
        <strain evidence="1 2">H1</strain>
    </source>
</reference>
<proteinExistence type="predicted"/>
<dbReference type="OrthoDB" id="7031678at2"/>
<evidence type="ECO:0000313" key="1">
    <source>
        <dbReference type="EMBL" id="REL27070.1"/>
    </source>
</evidence>
<organism evidence="1 2">
    <name type="scientific">Thalassotalea euphylliae</name>
    <dbReference type="NCBI Taxonomy" id="1655234"/>
    <lineage>
        <taxon>Bacteria</taxon>
        <taxon>Pseudomonadati</taxon>
        <taxon>Pseudomonadota</taxon>
        <taxon>Gammaproteobacteria</taxon>
        <taxon>Alteromonadales</taxon>
        <taxon>Colwelliaceae</taxon>
        <taxon>Thalassotalea</taxon>
    </lineage>
</organism>
<comment type="caution">
    <text evidence="1">The sequence shown here is derived from an EMBL/GenBank/DDBJ whole genome shotgun (WGS) entry which is preliminary data.</text>
</comment>
<protein>
    <submittedName>
        <fullName evidence="1">Uncharacterized protein</fullName>
    </submittedName>
</protein>
<dbReference type="Proteomes" id="UP000256478">
    <property type="component" value="Unassembled WGS sequence"/>
</dbReference>